<dbReference type="EMBL" id="VLKH01000003">
    <property type="protein sequence ID" value="TWH81752.1"/>
    <property type="molecule type" value="Genomic_DNA"/>
</dbReference>
<evidence type="ECO:0000313" key="3">
    <source>
        <dbReference type="Proteomes" id="UP000315343"/>
    </source>
</evidence>
<evidence type="ECO:0000313" key="2">
    <source>
        <dbReference type="EMBL" id="TWH81752.1"/>
    </source>
</evidence>
<dbReference type="AlphaFoldDB" id="A0A562JEV1"/>
<dbReference type="OrthoDB" id="9805740at2"/>
<keyword evidence="3" id="KW-1185">Reference proteome</keyword>
<dbReference type="GO" id="GO:0016301">
    <property type="term" value="F:kinase activity"/>
    <property type="evidence" value="ECO:0007669"/>
    <property type="project" value="UniProtKB-KW"/>
</dbReference>
<sequence length="246" mass="27108">MNIKQIRDLTVIDFDEKRYLGISCDSCGGIGLKEHDFVKAPPQLTAYHTGKVVLAELMSMGFAPMIMADGLAVEMDDTGKQLIEGFNEVLSKLKTSKVHLTGSTEENIPTVQTSMGVTCIGVCDKDKLKYKKTVKNDVCMLIGLPLVGNDVVNNPDKILDIDDFEELYLSHMIKEMLPVGSRGTGAELEELCSYNGLIFKFKDDISIDLKQSGGPSCCCLVTLDEKDIEAVRKLTKKPSELIGWFC</sequence>
<feature type="domain" description="PurM-like N-terminal" evidence="1">
    <location>
        <begin position="9"/>
        <end position="122"/>
    </location>
</feature>
<gene>
    <name evidence="2" type="ORF">LY60_01507</name>
</gene>
<protein>
    <submittedName>
        <fullName evidence="2">Alpha-ribazole kinase</fullName>
    </submittedName>
</protein>
<dbReference type="Proteomes" id="UP000315343">
    <property type="component" value="Unassembled WGS sequence"/>
</dbReference>
<accession>A0A562JEV1</accession>
<proteinExistence type="predicted"/>
<keyword evidence="2" id="KW-0808">Transferase</keyword>
<dbReference type="InterPro" id="IPR016188">
    <property type="entry name" value="PurM-like_N"/>
</dbReference>
<dbReference type="RefSeq" id="WP_145081954.1">
    <property type="nucleotide sequence ID" value="NZ_DAMBUX010000019.1"/>
</dbReference>
<dbReference type="InterPro" id="IPR036921">
    <property type="entry name" value="PurM-like_N_sf"/>
</dbReference>
<dbReference type="Gene3D" id="3.30.1330.10">
    <property type="entry name" value="PurM-like, N-terminal domain"/>
    <property type="match status" value="1"/>
</dbReference>
<evidence type="ECO:0000259" key="1">
    <source>
        <dbReference type="Pfam" id="PF00586"/>
    </source>
</evidence>
<comment type="caution">
    <text evidence="2">The sequence shown here is derived from an EMBL/GenBank/DDBJ whole genome shotgun (WGS) entry which is preliminary data.</text>
</comment>
<dbReference type="Pfam" id="PF00586">
    <property type="entry name" value="AIRS"/>
    <property type="match status" value="1"/>
</dbReference>
<name>A0A562JEV1_9FIRM</name>
<organism evidence="2 3">
    <name type="scientific">Sedimentibacter saalensis</name>
    <dbReference type="NCBI Taxonomy" id="130788"/>
    <lineage>
        <taxon>Bacteria</taxon>
        <taxon>Bacillati</taxon>
        <taxon>Bacillota</taxon>
        <taxon>Tissierellia</taxon>
        <taxon>Sedimentibacter</taxon>
    </lineage>
</organism>
<reference evidence="2 3" key="1">
    <citation type="submission" date="2019-07" db="EMBL/GenBank/DDBJ databases">
        <title>Genomic Encyclopedia of Type Strains, Phase I: the one thousand microbial genomes (KMG-I) project.</title>
        <authorList>
            <person name="Kyrpides N."/>
        </authorList>
    </citation>
    <scope>NUCLEOTIDE SEQUENCE [LARGE SCALE GENOMIC DNA]</scope>
    <source>
        <strain evidence="2 3">DSM 13558</strain>
    </source>
</reference>
<keyword evidence="2" id="KW-0418">Kinase</keyword>